<protein>
    <recommendedName>
        <fullName evidence="2">Flotillin-like</fullName>
    </recommendedName>
</protein>
<dbReference type="AlphaFoldDB" id="A0A834L6D8"/>
<dbReference type="EMBL" id="WJXA01000013">
    <property type="protein sequence ID" value="KAF7120386.1"/>
    <property type="molecule type" value="Genomic_DNA"/>
</dbReference>
<keyword evidence="2" id="KW-1003">Cell membrane</keyword>
<evidence type="ECO:0000313" key="3">
    <source>
        <dbReference type="EMBL" id="KAF7120386.1"/>
    </source>
</evidence>
<sequence>MTSSRTTSSSSSRASSKAMIMEKIFKGIKEFKKEVFDKVQLELDQFGLHIYNANVKQLVDVPGHEYFSYLGQKIQMEAANQARVLKECLIVQAGKYNELLQAGTNFKALVLVHHEAIESMDILINSFEDSDGCNPCDASIVFNKRCDSIGNNIVSLVKEVKEDLSAHKLAAIKTTWLPSVLLADAYPLQFAYVCTQQMSFNQNTLNFKDSDLVFVAVRNSDDFRLLVLGANGSEKMYD</sequence>
<dbReference type="GO" id="GO:0005901">
    <property type="term" value="C:caveola"/>
    <property type="evidence" value="ECO:0007669"/>
    <property type="project" value="UniProtKB-SubCell"/>
</dbReference>
<organism evidence="3 4">
    <name type="scientific">Rhododendron simsii</name>
    <name type="common">Sims's rhododendron</name>
    <dbReference type="NCBI Taxonomy" id="118357"/>
    <lineage>
        <taxon>Eukaryota</taxon>
        <taxon>Viridiplantae</taxon>
        <taxon>Streptophyta</taxon>
        <taxon>Embryophyta</taxon>
        <taxon>Tracheophyta</taxon>
        <taxon>Spermatophyta</taxon>
        <taxon>Magnoliopsida</taxon>
        <taxon>eudicotyledons</taxon>
        <taxon>Gunneridae</taxon>
        <taxon>Pentapetalae</taxon>
        <taxon>asterids</taxon>
        <taxon>Ericales</taxon>
        <taxon>Ericaceae</taxon>
        <taxon>Ericoideae</taxon>
        <taxon>Rhodoreae</taxon>
        <taxon>Rhododendron</taxon>
    </lineage>
</organism>
<evidence type="ECO:0000256" key="2">
    <source>
        <dbReference type="RuleBase" id="RU366054"/>
    </source>
</evidence>
<dbReference type="InterPro" id="IPR027705">
    <property type="entry name" value="Flotillin_fam"/>
</dbReference>
<evidence type="ECO:0000313" key="4">
    <source>
        <dbReference type="Proteomes" id="UP000626092"/>
    </source>
</evidence>
<gene>
    <name evidence="3" type="ORF">RHSIM_Rhsim13G0011800</name>
</gene>
<dbReference type="InterPro" id="IPR036013">
    <property type="entry name" value="Band_7/SPFH_dom_sf"/>
</dbReference>
<proteinExistence type="inferred from homology"/>
<dbReference type="Proteomes" id="UP000626092">
    <property type="component" value="Unassembled WGS sequence"/>
</dbReference>
<keyword evidence="4" id="KW-1185">Reference proteome</keyword>
<evidence type="ECO:0000256" key="1">
    <source>
        <dbReference type="ARBA" id="ARBA00004308"/>
    </source>
</evidence>
<dbReference type="PANTHER" id="PTHR13806">
    <property type="entry name" value="FLOTILLIN-RELATED"/>
    <property type="match status" value="1"/>
</dbReference>
<comment type="subcellular location">
    <subcellularLocation>
        <location evidence="2">Cell membrane</location>
        <topology evidence="2">Lipid-anchor</topology>
    </subcellularLocation>
    <subcellularLocation>
        <location evidence="2">Membrane</location>
        <location evidence="2">Caveola</location>
    </subcellularLocation>
    <subcellularLocation>
        <location evidence="1">Endomembrane system</location>
    </subcellularLocation>
</comment>
<dbReference type="SUPFAM" id="SSF117892">
    <property type="entry name" value="Band 7/SPFH domain"/>
    <property type="match status" value="1"/>
</dbReference>
<name>A0A834L6D8_RHOSS</name>
<reference evidence="3" key="1">
    <citation type="submission" date="2019-11" db="EMBL/GenBank/DDBJ databases">
        <authorList>
            <person name="Liu Y."/>
            <person name="Hou J."/>
            <person name="Li T.-Q."/>
            <person name="Guan C.-H."/>
            <person name="Wu X."/>
            <person name="Wu H.-Z."/>
            <person name="Ling F."/>
            <person name="Zhang R."/>
            <person name="Shi X.-G."/>
            <person name="Ren J.-P."/>
            <person name="Chen E.-F."/>
            <person name="Sun J.-M."/>
        </authorList>
    </citation>
    <scope>NUCLEOTIDE SEQUENCE</scope>
    <source>
        <strain evidence="3">Adult_tree_wgs_1</strain>
        <tissue evidence="3">Leaves</tissue>
    </source>
</reference>
<comment type="similarity">
    <text evidence="2">Belongs to the band 7/mec-2 family. Flotillin subfamily.</text>
</comment>
<dbReference type="Gene3D" id="3.30.479.30">
    <property type="entry name" value="Band 7 domain"/>
    <property type="match status" value="1"/>
</dbReference>
<dbReference type="PANTHER" id="PTHR13806:SF31">
    <property type="entry name" value="FLOTILLIN-LIKE PROTEIN 1-RELATED"/>
    <property type="match status" value="1"/>
</dbReference>
<keyword evidence="2" id="KW-0472">Membrane</keyword>
<comment type="caution">
    <text evidence="3">The sequence shown here is derived from an EMBL/GenBank/DDBJ whole genome shotgun (WGS) entry which is preliminary data.</text>
</comment>
<accession>A0A834L6D8</accession>
<dbReference type="OrthoDB" id="1748621at2759"/>